<evidence type="ECO:0000259" key="1">
    <source>
        <dbReference type="Pfam" id="PF04773"/>
    </source>
</evidence>
<dbReference type="Gene3D" id="3.55.50.30">
    <property type="match status" value="1"/>
</dbReference>
<comment type="caution">
    <text evidence="3">The sequence shown here is derived from an EMBL/GenBank/DDBJ whole genome shotgun (WGS) entry which is preliminary data.</text>
</comment>
<dbReference type="EMBL" id="JBEXAC010000001">
    <property type="protein sequence ID" value="MET6996711.1"/>
    <property type="molecule type" value="Genomic_DNA"/>
</dbReference>
<dbReference type="Pfam" id="PF16344">
    <property type="entry name" value="FecR_C"/>
    <property type="match status" value="1"/>
</dbReference>
<organism evidence="3 4">
    <name type="scientific">Chitinophaga defluvii</name>
    <dbReference type="NCBI Taxonomy" id="3163343"/>
    <lineage>
        <taxon>Bacteria</taxon>
        <taxon>Pseudomonadati</taxon>
        <taxon>Bacteroidota</taxon>
        <taxon>Chitinophagia</taxon>
        <taxon>Chitinophagales</taxon>
        <taxon>Chitinophagaceae</taxon>
        <taxon>Chitinophaga</taxon>
    </lineage>
</organism>
<evidence type="ECO:0000313" key="3">
    <source>
        <dbReference type="EMBL" id="MET6996711.1"/>
    </source>
</evidence>
<dbReference type="InterPro" id="IPR032508">
    <property type="entry name" value="FecR_C"/>
</dbReference>
<dbReference type="InterPro" id="IPR012373">
    <property type="entry name" value="Ferrdict_sens_TM"/>
</dbReference>
<dbReference type="RefSeq" id="WP_354659352.1">
    <property type="nucleotide sequence ID" value="NZ_JBEXAC010000001.1"/>
</dbReference>
<accession>A0ABV2T118</accession>
<name>A0ABV2T118_9BACT</name>
<proteinExistence type="predicted"/>
<dbReference type="Proteomes" id="UP001549749">
    <property type="component" value="Unassembled WGS sequence"/>
</dbReference>
<sequence>MTDHQVRELWEKYLKGTATATELEELRQAFGQSPHSAIFDELLQTAFTDPRNIEQGDYEINEVVNELLLRIEEQQAGQPRINKLPFRRWTWAAAAAVLLLAGIGGARLWNNNANQTTHIPIAKTDIPPGSEGAILTLSDGKEVVLDSLGNGTIARQNGSDVKLEDGALQYHPAGEAEKTMVYNKMSTPRGRQFQMTLPDGSKVWLNAASSIRFPVAFTGNERKVEVTGEVYFEVAKDAVKPFIVAGGGFVIQVLGTDFNINAYTEDGLVQATLLTGSIKATTNSTTMQLKPGEQWVYTVPGASPRIIHDADINQVMAWKNKRFSFNGNIRQIMNEVGRWYNIAVKYEGNIPDRELEGGFTREKELRKVLEILQAVGGVKFDLVGETLIVSASK</sequence>
<dbReference type="Pfam" id="PF04773">
    <property type="entry name" value="FecR"/>
    <property type="match status" value="1"/>
</dbReference>
<feature type="domain" description="Protein FecR C-terminal" evidence="2">
    <location>
        <begin position="326"/>
        <end position="389"/>
    </location>
</feature>
<dbReference type="InterPro" id="IPR006860">
    <property type="entry name" value="FecR"/>
</dbReference>
<gene>
    <name evidence="3" type="ORF">ABR189_05010</name>
</gene>
<dbReference type="PANTHER" id="PTHR30273">
    <property type="entry name" value="PERIPLASMIC SIGNAL SENSOR AND SIGMA FACTOR ACTIVATOR FECR-RELATED"/>
    <property type="match status" value="1"/>
</dbReference>
<evidence type="ECO:0000313" key="4">
    <source>
        <dbReference type="Proteomes" id="UP001549749"/>
    </source>
</evidence>
<feature type="domain" description="FecR protein" evidence="1">
    <location>
        <begin position="184"/>
        <end position="279"/>
    </location>
</feature>
<dbReference type="Gene3D" id="2.60.120.1440">
    <property type="match status" value="1"/>
</dbReference>
<evidence type="ECO:0000259" key="2">
    <source>
        <dbReference type="Pfam" id="PF16344"/>
    </source>
</evidence>
<reference evidence="3 4" key="1">
    <citation type="submission" date="2024-06" db="EMBL/GenBank/DDBJ databases">
        <title>Chitinophaga defluvii sp. nov., isolated from municipal sewage.</title>
        <authorList>
            <person name="Zhang L."/>
        </authorList>
    </citation>
    <scope>NUCLEOTIDE SEQUENCE [LARGE SCALE GENOMIC DNA]</scope>
    <source>
        <strain evidence="3 4">H8</strain>
    </source>
</reference>
<keyword evidence="4" id="KW-1185">Reference proteome</keyword>
<protein>
    <submittedName>
        <fullName evidence="3">FecR domain-containing protein</fullName>
    </submittedName>
</protein>
<dbReference type="PANTHER" id="PTHR30273:SF2">
    <property type="entry name" value="PROTEIN FECR"/>
    <property type="match status" value="1"/>
</dbReference>